<feature type="compositionally biased region" description="Basic and acidic residues" evidence="1">
    <location>
        <begin position="135"/>
        <end position="153"/>
    </location>
</feature>
<accession>A0A9J6GLB7</accession>
<organism evidence="2 3">
    <name type="scientific">Haemaphysalis longicornis</name>
    <name type="common">Bush tick</name>
    <dbReference type="NCBI Taxonomy" id="44386"/>
    <lineage>
        <taxon>Eukaryota</taxon>
        <taxon>Metazoa</taxon>
        <taxon>Ecdysozoa</taxon>
        <taxon>Arthropoda</taxon>
        <taxon>Chelicerata</taxon>
        <taxon>Arachnida</taxon>
        <taxon>Acari</taxon>
        <taxon>Parasitiformes</taxon>
        <taxon>Ixodida</taxon>
        <taxon>Ixodoidea</taxon>
        <taxon>Ixodidae</taxon>
        <taxon>Haemaphysalinae</taxon>
        <taxon>Haemaphysalis</taxon>
    </lineage>
</organism>
<protein>
    <submittedName>
        <fullName evidence="2">Uncharacterized protein</fullName>
    </submittedName>
</protein>
<reference evidence="2 3" key="1">
    <citation type="journal article" date="2020" name="Cell">
        <title>Large-Scale Comparative Analyses of Tick Genomes Elucidate Their Genetic Diversity and Vector Capacities.</title>
        <authorList>
            <consortium name="Tick Genome and Microbiome Consortium (TIGMIC)"/>
            <person name="Jia N."/>
            <person name="Wang J."/>
            <person name="Shi W."/>
            <person name="Du L."/>
            <person name="Sun Y."/>
            <person name="Zhan W."/>
            <person name="Jiang J.F."/>
            <person name="Wang Q."/>
            <person name="Zhang B."/>
            <person name="Ji P."/>
            <person name="Bell-Sakyi L."/>
            <person name="Cui X.M."/>
            <person name="Yuan T.T."/>
            <person name="Jiang B.G."/>
            <person name="Yang W.F."/>
            <person name="Lam T.T."/>
            <person name="Chang Q.C."/>
            <person name="Ding S.J."/>
            <person name="Wang X.J."/>
            <person name="Zhu J.G."/>
            <person name="Ruan X.D."/>
            <person name="Zhao L."/>
            <person name="Wei J.T."/>
            <person name="Ye R.Z."/>
            <person name="Que T.C."/>
            <person name="Du C.H."/>
            <person name="Zhou Y.H."/>
            <person name="Cheng J.X."/>
            <person name="Dai P.F."/>
            <person name="Guo W.B."/>
            <person name="Han X.H."/>
            <person name="Huang E.J."/>
            <person name="Li L.F."/>
            <person name="Wei W."/>
            <person name="Gao Y.C."/>
            <person name="Liu J.Z."/>
            <person name="Shao H.Z."/>
            <person name="Wang X."/>
            <person name="Wang C.C."/>
            <person name="Yang T.C."/>
            <person name="Huo Q.B."/>
            <person name="Li W."/>
            <person name="Chen H.Y."/>
            <person name="Chen S.E."/>
            <person name="Zhou L.G."/>
            <person name="Ni X.B."/>
            <person name="Tian J.H."/>
            <person name="Sheng Y."/>
            <person name="Liu T."/>
            <person name="Pan Y.S."/>
            <person name="Xia L.Y."/>
            <person name="Li J."/>
            <person name="Zhao F."/>
            <person name="Cao W.C."/>
        </authorList>
    </citation>
    <scope>NUCLEOTIDE SEQUENCE [LARGE SCALE GENOMIC DNA]</scope>
    <source>
        <strain evidence="2">HaeL-2018</strain>
    </source>
</reference>
<feature type="region of interest" description="Disordered" evidence="1">
    <location>
        <begin position="95"/>
        <end position="226"/>
    </location>
</feature>
<dbReference type="Proteomes" id="UP000821853">
    <property type="component" value="Chromosome 5"/>
</dbReference>
<proteinExistence type="predicted"/>
<evidence type="ECO:0000313" key="3">
    <source>
        <dbReference type="Proteomes" id="UP000821853"/>
    </source>
</evidence>
<name>A0A9J6GLB7_HAELO</name>
<comment type="caution">
    <text evidence="2">The sequence shown here is derived from an EMBL/GenBank/DDBJ whole genome shotgun (WGS) entry which is preliminary data.</text>
</comment>
<gene>
    <name evidence="2" type="ORF">HPB48_007145</name>
</gene>
<feature type="compositionally biased region" description="Low complexity" evidence="1">
    <location>
        <begin position="247"/>
        <end position="260"/>
    </location>
</feature>
<keyword evidence="3" id="KW-1185">Reference proteome</keyword>
<feature type="compositionally biased region" description="Basic residues" evidence="1">
    <location>
        <begin position="154"/>
        <end position="183"/>
    </location>
</feature>
<feature type="region of interest" description="Disordered" evidence="1">
    <location>
        <begin position="34"/>
        <end position="58"/>
    </location>
</feature>
<feature type="region of interest" description="Disordered" evidence="1">
    <location>
        <begin position="243"/>
        <end position="298"/>
    </location>
</feature>
<dbReference type="EMBL" id="JABSTR010000007">
    <property type="protein sequence ID" value="KAH9375745.1"/>
    <property type="molecule type" value="Genomic_DNA"/>
</dbReference>
<dbReference type="AlphaFoldDB" id="A0A9J6GLB7"/>
<evidence type="ECO:0000313" key="2">
    <source>
        <dbReference type="EMBL" id="KAH9375745.1"/>
    </source>
</evidence>
<dbReference type="VEuPathDB" id="VectorBase:HLOH_046170"/>
<sequence>MRYLPLGRPHPRSTRRPLEALFGRFELRGDENIDPRFQAKPFGRRPARTHYPTPEPTATPPCAVARARHFGVPAILPPPAANILHPPLPHPSLNRPHVTSSRSGEGLTTEPAHIVDKTGRMNKNRRISAGCEMFPSKEGREGDDKKKEATFRNERRRGGRRRAHRHRRRPIHLTRQPQRRRAKCGGEPAFWRNQRIASTRSGAFRPGKHAGAASKTKLPRYDNEESRADLHPLSPLFRCRLRRAEPKAGPTTRAATATGKQHPDDGGGGGGCRENAARVATLSAHAQEVGAREDWGGS</sequence>
<evidence type="ECO:0000256" key="1">
    <source>
        <dbReference type="SAM" id="MobiDB-lite"/>
    </source>
</evidence>